<gene>
    <name evidence="1" type="ORF">TCIL3000_3_2170</name>
</gene>
<dbReference type="EMBL" id="HE575316">
    <property type="protein sequence ID" value="CCC89785.1"/>
    <property type="molecule type" value="Genomic_DNA"/>
</dbReference>
<dbReference type="AlphaFoldDB" id="G0UK80"/>
<dbReference type="VEuPathDB" id="TriTrypDB:TcIL3000_3_2170"/>
<sequence length="485" mass="55027">MFYTRRVSQTALAHHQPILDLSVSSRVTVNRLLGIWGKPTINLSVINAIVSKTKGEGVAGYAGKIGKAMYYFQRRNNEAAITEIDDVFFHISDEALRRLALGIRLRAKSELLHLKESASRVFGGATELEMTEIRNSLRDDYKMLESISCGCWLAHLAAAEYCLYEGNAEKAYHSFCTIEKTIEGCIAQCARSIFSSQGFHNTDSHVSLFLAFQLGRFQADGRLKVSSRNVEKIIKGMKGDHYTERLISSFKKDIHANLTNEEAIELAYVFEAAHARHHFHDYFPRTGEYRNWNSERVDKIQKNIENVYVPNSVSLRYEVLDRIKEAVPRQPFYASEESVRKILSVVSTDVITDLKKAFGPSPKAPLVQSEDDYYDILRNIEEGAVSADAAGASEYPAIQAKLCCQLLQQLLYRVRVNRAVALTQLDCPESAVKLSDGVIDSDEYIYMWRAYLARAEANKRLGYISKSNEDFRQLFDLRRETRANV</sequence>
<name>G0UK80_TRYCI</name>
<protein>
    <submittedName>
        <fullName evidence="1">Uncharacterized protein TCIL3000_3_2170</fullName>
    </submittedName>
</protein>
<organism evidence="1">
    <name type="scientific">Trypanosoma congolense (strain IL3000)</name>
    <dbReference type="NCBI Taxonomy" id="1068625"/>
    <lineage>
        <taxon>Eukaryota</taxon>
        <taxon>Discoba</taxon>
        <taxon>Euglenozoa</taxon>
        <taxon>Kinetoplastea</taxon>
        <taxon>Metakinetoplastina</taxon>
        <taxon>Trypanosomatida</taxon>
        <taxon>Trypanosomatidae</taxon>
        <taxon>Trypanosoma</taxon>
        <taxon>Nannomonas</taxon>
    </lineage>
</organism>
<evidence type="ECO:0000313" key="1">
    <source>
        <dbReference type="EMBL" id="CCC89785.1"/>
    </source>
</evidence>
<accession>G0UK80</accession>
<proteinExistence type="predicted"/>
<reference evidence="1" key="1">
    <citation type="journal article" date="2012" name="Proc. Natl. Acad. Sci. U.S.A.">
        <title>Antigenic diversity is generated by distinct evolutionary mechanisms in African trypanosome species.</title>
        <authorList>
            <person name="Jackson A.P."/>
            <person name="Berry A."/>
            <person name="Aslett M."/>
            <person name="Allison H.C."/>
            <person name="Burton P."/>
            <person name="Vavrova-Anderson J."/>
            <person name="Brown R."/>
            <person name="Browne H."/>
            <person name="Corton N."/>
            <person name="Hauser H."/>
            <person name="Gamble J."/>
            <person name="Gilderthorp R."/>
            <person name="Marcello L."/>
            <person name="McQuillan J."/>
            <person name="Otto T.D."/>
            <person name="Quail M.A."/>
            <person name="Sanders M.J."/>
            <person name="van Tonder A."/>
            <person name="Ginger M.L."/>
            <person name="Field M.C."/>
            <person name="Barry J.D."/>
            <person name="Hertz-Fowler C."/>
            <person name="Berriman M."/>
        </authorList>
    </citation>
    <scope>NUCLEOTIDE SEQUENCE</scope>
    <source>
        <strain evidence="1">IL3000</strain>
    </source>
</reference>